<evidence type="ECO:0000256" key="12">
    <source>
        <dbReference type="SAM" id="Phobius"/>
    </source>
</evidence>
<dbReference type="SMART" id="SM00369">
    <property type="entry name" value="LRR_TYP"/>
    <property type="match status" value="9"/>
</dbReference>
<dbReference type="SMART" id="SM00365">
    <property type="entry name" value="LRR_SD22"/>
    <property type="match status" value="5"/>
</dbReference>
<dbReference type="Pfam" id="PF00560">
    <property type="entry name" value="LRR_1"/>
    <property type="match status" value="9"/>
</dbReference>
<evidence type="ECO:0000256" key="7">
    <source>
        <dbReference type="ARBA" id="ARBA00022737"/>
    </source>
</evidence>
<keyword evidence="4" id="KW-0433">Leucine-rich repeat</keyword>
<dbReference type="InterPro" id="IPR032675">
    <property type="entry name" value="LRR_dom_sf"/>
</dbReference>
<dbReference type="InterPro" id="IPR001611">
    <property type="entry name" value="Leu-rich_rpt"/>
</dbReference>
<dbReference type="InterPro" id="IPR003591">
    <property type="entry name" value="Leu-rich_rpt_typical-subtyp"/>
</dbReference>
<dbReference type="EMBL" id="VOIH02000011">
    <property type="protein sequence ID" value="KAF3434076.1"/>
    <property type="molecule type" value="Genomic_DNA"/>
</dbReference>
<gene>
    <name evidence="16" type="ORF">FNV43_RR25179</name>
</gene>
<evidence type="ECO:0000256" key="6">
    <source>
        <dbReference type="ARBA" id="ARBA00022729"/>
    </source>
</evidence>
<protein>
    <recommendedName>
        <fullName evidence="18">Leucine-rich repeat-containing N-terminal plant-type domain-containing protein</fullName>
    </recommendedName>
</protein>
<comment type="caution">
    <text evidence="16">The sequence shown here is derived from an EMBL/GenBank/DDBJ whole genome shotgun (WGS) entry which is preliminary data.</text>
</comment>
<dbReference type="GO" id="GO:0005886">
    <property type="term" value="C:plasma membrane"/>
    <property type="evidence" value="ECO:0007669"/>
    <property type="project" value="UniProtKB-SubCell"/>
</dbReference>
<keyword evidence="7" id="KW-0677">Repeat</keyword>
<keyword evidence="3" id="KW-1003">Cell membrane</keyword>
<comment type="subcellular location">
    <subcellularLocation>
        <location evidence="1">Cell membrane</location>
        <topology evidence="1">Single-pass type I membrane protein</topology>
    </subcellularLocation>
</comment>
<dbReference type="AlphaFoldDB" id="A0A8K0DP74"/>
<dbReference type="InterPro" id="IPR055414">
    <property type="entry name" value="LRR_R13L4/SHOC2-like"/>
</dbReference>
<comment type="similarity">
    <text evidence="2">Belongs to the RLP family.</text>
</comment>
<feature type="chain" id="PRO_5035424976" description="Leucine-rich repeat-containing N-terminal plant-type domain-containing protein" evidence="13">
    <location>
        <begin position="21"/>
        <end position="932"/>
    </location>
</feature>
<dbReference type="Pfam" id="PF23598">
    <property type="entry name" value="LRR_14"/>
    <property type="match status" value="2"/>
</dbReference>
<evidence type="ECO:0000256" key="10">
    <source>
        <dbReference type="ARBA" id="ARBA00023170"/>
    </source>
</evidence>
<dbReference type="PANTHER" id="PTHR48063:SF98">
    <property type="entry name" value="LRR RECEPTOR-LIKE SERINE_THREONINE-PROTEIN KINASE FLS2"/>
    <property type="match status" value="1"/>
</dbReference>
<feature type="domain" description="Disease resistance R13L4/SHOC-2-like LRR" evidence="15">
    <location>
        <begin position="83"/>
        <end position="210"/>
    </location>
</feature>
<evidence type="ECO:0000256" key="3">
    <source>
        <dbReference type="ARBA" id="ARBA00022475"/>
    </source>
</evidence>
<evidence type="ECO:0000313" key="17">
    <source>
        <dbReference type="Proteomes" id="UP000796880"/>
    </source>
</evidence>
<evidence type="ECO:0000259" key="15">
    <source>
        <dbReference type="Pfam" id="PF23598"/>
    </source>
</evidence>
<evidence type="ECO:0000259" key="14">
    <source>
        <dbReference type="Pfam" id="PF08263"/>
    </source>
</evidence>
<keyword evidence="17" id="KW-1185">Reference proteome</keyword>
<evidence type="ECO:0000256" key="9">
    <source>
        <dbReference type="ARBA" id="ARBA00023136"/>
    </source>
</evidence>
<evidence type="ECO:0000256" key="1">
    <source>
        <dbReference type="ARBA" id="ARBA00004251"/>
    </source>
</evidence>
<dbReference type="SUPFAM" id="SSF52058">
    <property type="entry name" value="L domain-like"/>
    <property type="match status" value="3"/>
</dbReference>
<accession>A0A8K0DP74</accession>
<dbReference type="Proteomes" id="UP000796880">
    <property type="component" value="Unassembled WGS sequence"/>
</dbReference>
<dbReference type="OrthoDB" id="1600340at2759"/>
<keyword evidence="9 12" id="KW-0472">Membrane</keyword>
<dbReference type="FunFam" id="3.80.10.10:FF:000213">
    <property type="entry name" value="Tyrosine-sulfated glycopeptide receptor 1"/>
    <property type="match status" value="2"/>
</dbReference>
<keyword evidence="10" id="KW-0675">Receptor</keyword>
<dbReference type="Gene3D" id="3.80.10.10">
    <property type="entry name" value="Ribonuclease Inhibitor"/>
    <property type="match status" value="4"/>
</dbReference>
<feature type="domain" description="Disease resistance R13L4/SHOC-2-like LRR" evidence="15">
    <location>
        <begin position="259"/>
        <end position="461"/>
    </location>
</feature>
<keyword evidence="11" id="KW-0325">Glycoprotein</keyword>
<dbReference type="InterPro" id="IPR013210">
    <property type="entry name" value="LRR_N_plant-typ"/>
</dbReference>
<keyword evidence="6 13" id="KW-0732">Signal</keyword>
<evidence type="ECO:0000256" key="13">
    <source>
        <dbReference type="SAM" id="SignalP"/>
    </source>
</evidence>
<sequence length="932" mass="103146">MEKSMRISVVVLVFLIIATSSTIISFCNGNLEVLCKENERHALLRLKKDLYDAANRLSNWVGGEEGDCCRWTGIVCDNITGHVLELHLSYQNGKINPSLLNLTHLNYLDLRSNYFGGTEIPSFIGSLKNLIFLDLSNAGFAGMVPHQLGNLTNLRYLYLFEDNYPLMADNLRWISGLSSLQYLYLGVNLSEAFDSLQQISSLSSLQLLDLSHCDFDDHIAPLPLPVTNLTSLAILDLSQNHLQGISRSFIQNLTSIVSLRLSDNRLGGKNILNSFRNLCKLQDLGLDDHNLNTEVSEVFKSLSGCMVNSLRRLSLARNQLSGQLPDNLIGNFSNLVVLDLKSNSISGPIPESLGKLSHLQIFSVFSNRLNGSLPESIGQLAELESLQIPFNSLEGQVSEIHFVNMTSLQYLYASGNSLTLKTGPNWIPPFQLYSLHLNSWNLGPELPQWIQRQSLLSDLRISNTSISSPLPTWFKIFSSQLQYLNLSHNQLNGEFPVIISRPFSIFDLSSNQFSGPLPPIPSISVDILDLSNNSFSGSIFNLLCHLNEGPNVPQRSDNSSILSLGNNLLSEEIPNCWTNWKHLMVLHLDKNNFVGVIPSSMGFLSNLRSLHLDNNNLFGELPLSLSNCTLLINVDLSANKFGGNLPLWFGTSASNLVVLNLGSNNFQGDIPPELCNLANLRILVLSHNKLSGKIPRCFYNLTAMAVLQNISDPTSMVLASGDWQFLENAVLISKGRENEYSTLLKLVVSMDLSNNSLSGTIPEELTSLVRLQTLNLSMNHFTGQIPSKIGDMRMLESLDLSRNQLSGQLPPSISSLSFLSHLNLSYNNLTGGIPTGTQLQSLDQSSFIGNQLCGPPLVKACSTVMPHAFEVEDREGNLLEESSFQISLGIGFAFGFWSVLGSLLLNMPWRIALCRLLDSIVHKLHGNILRYF</sequence>
<feature type="signal peptide" evidence="13">
    <location>
        <begin position="1"/>
        <end position="20"/>
    </location>
</feature>
<dbReference type="PRINTS" id="PR00019">
    <property type="entry name" value="LEURICHRPT"/>
</dbReference>
<keyword evidence="8 12" id="KW-1133">Transmembrane helix</keyword>
<evidence type="ECO:0000256" key="5">
    <source>
        <dbReference type="ARBA" id="ARBA00022692"/>
    </source>
</evidence>
<organism evidence="16 17">
    <name type="scientific">Rhamnella rubrinervis</name>
    <dbReference type="NCBI Taxonomy" id="2594499"/>
    <lineage>
        <taxon>Eukaryota</taxon>
        <taxon>Viridiplantae</taxon>
        <taxon>Streptophyta</taxon>
        <taxon>Embryophyta</taxon>
        <taxon>Tracheophyta</taxon>
        <taxon>Spermatophyta</taxon>
        <taxon>Magnoliopsida</taxon>
        <taxon>eudicotyledons</taxon>
        <taxon>Gunneridae</taxon>
        <taxon>Pentapetalae</taxon>
        <taxon>rosids</taxon>
        <taxon>fabids</taxon>
        <taxon>Rosales</taxon>
        <taxon>Rhamnaceae</taxon>
        <taxon>rhamnoid group</taxon>
        <taxon>Rhamneae</taxon>
        <taxon>Rhamnella</taxon>
    </lineage>
</organism>
<evidence type="ECO:0000256" key="11">
    <source>
        <dbReference type="ARBA" id="ARBA00023180"/>
    </source>
</evidence>
<proteinExistence type="inferred from homology"/>
<dbReference type="PANTHER" id="PTHR48063">
    <property type="entry name" value="LRR RECEPTOR-LIKE KINASE"/>
    <property type="match status" value="1"/>
</dbReference>
<feature type="domain" description="Leucine-rich repeat-containing N-terminal plant-type" evidence="14">
    <location>
        <begin position="38"/>
        <end position="77"/>
    </location>
</feature>
<evidence type="ECO:0000256" key="2">
    <source>
        <dbReference type="ARBA" id="ARBA00009592"/>
    </source>
</evidence>
<dbReference type="Pfam" id="PF08263">
    <property type="entry name" value="LRRNT_2"/>
    <property type="match status" value="1"/>
</dbReference>
<name>A0A8K0DP74_9ROSA</name>
<feature type="transmembrane region" description="Helical" evidence="12">
    <location>
        <begin position="884"/>
        <end position="905"/>
    </location>
</feature>
<evidence type="ECO:0000256" key="4">
    <source>
        <dbReference type="ARBA" id="ARBA00022614"/>
    </source>
</evidence>
<evidence type="ECO:0008006" key="18">
    <source>
        <dbReference type="Google" id="ProtNLM"/>
    </source>
</evidence>
<reference evidence="16" key="1">
    <citation type="submission" date="2020-03" db="EMBL/GenBank/DDBJ databases">
        <title>A high-quality chromosome-level genome assembly of a woody plant with both climbing and erect habits, Rhamnella rubrinervis.</title>
        <authorList>
            <person name="Lu Z."/>
            <person name="Yang Y."/>
            <person name="Zhu X."/>
            <person name="Sun Y."/>
        </authorList>
    </citation>
    <scope>NUCLEOTIDE SEQUENCE</scope>
    <source>
        <strain evidence="16">BYM</strain>
        <tissue evidence="16">Leaf</tissue>
    </source>
</reference>
<keyword evidence="5 12" id="KW-0812">Transmembrane</keyword>
<dbReference type="InterPro" id="IPR046956">
    <property type="entry name" value="RLP23-like"/>
</dbReference>
<evidence type="ECO:0000256" key="8">
    <source>
        <dbReference type="ARBA" id="ARBA00022989"/>
    </source>
</evidence>
<evidence type="ECO:0000313" key="16">
    <source>
        <dbReference type="EMBL" id="KAF3434076.1"/>
    </source>
</evidence>